<feature type="chain" id="PRO_5046191810" evidence="11">
    <location>
        <begin position="21"/>
        <end position="338"/>
    </location>
</feature>
<proteinExistence type="predicted"/>
<accession>A0ABT2A7E8</accession>
<organism evidence="13 14">
    <name type="scientific">Massilia norwichensis</name>
    <dbReference type="NCBI Taxonomy" id="1442366"/>
    <lineage>
        <taxon>Bacteria</taxon>
        <taxon>Pseudomonadati</taxon>
        <taxon>Pseudomonadota</taxon>
        <taxon>Betaproteobacteria</taxon>
        <taxon>Burkholderiales</taxon>
        <taxon>Oxalobacteraceae</taxon>
        <taxon>Telluria group</taxon>
        <taxon>Massilia</taxon>
    </lineage>
</organism>
<keyword evidence="4" id="KW-1134">Transmembrane beta strand</keyword>
<evidence type="ECO:0000256" key="1">
    <source>
        <dbReference type="ARBA" id="ARBA00004571"/>
    </source>
</evidence>
<evidence type="ECO:0000256" key="3">
    <source>
        <dbReference type="ARBA" id="ARBA00022448"/>
    </source>
</evidence>
<dbReference type="CDD" id="cd00342">
    <property type="entry name" value="gram_neg_porins"/>
    <property type="match status" value="1"/>
</dbReference>
<keyword evidence="5" id="KW-0812">Transmembrane</keyword>
<name>A0ABT2A7E8_9BURK</name>
<dbReference type="EMBL" id="JANUGX010000014">
    <property type="protein sequence ID" value="MCS0590136.1"/>
    <property type="molecule type" value="Genomic_DNA"/>
</dbReference>
<comment type="caution">
    <text evidence="13">The sequence shown here is derived from an EMBL/GenBank/DDBJ whole genome shotgun (WGS) entry which is preliminary data.</text>
</comment>
<evidence type="ECO:0000256" key="7">
    <source>
        <dbReference type="ARBA" id="ARBA00023065"/>
    </source>
</evidence>
<gene>
    <name evidence="13" type="ORF">NX782_13095</name>
</gene>
<evidence type="ECO:0000313" key="13">
    <source>
        <dbReference type="EMBL" id="MCS0590136.1"/>
    </source>
</evidence>
<keyword evidence="6 11" id="KW-0732">Signal</keyword>
<evidence type="ECO:0000256" key="6">
    <source>
        <dbReference type="ARBA" id="ARBA00022729"/>
    </source>
</evidence>
<keyword evidence="3" id="KW-0813">Transport</keyword>
<keyword evidence="7" id="KW-0406">Ion transport</keyword>
<dbReference type="Gene3D" id="2.40.160.10">
    <property type="entry name" value="Porin"/>
    <property type="match status" value="1"/>
</dbReference>
<dbReference type="PANTHER" id="PTHR34501">
    <property type="entry name" value="PROTEIN YDDL-RELATED"/>
    <property type="match status" value="1"/>
</dbReference>
<feature type="signal peptide" evidence="11">
    <location>
        <begin position="1"/>
        <end position="20"/>
    </location>
</feature>
<evidence type="ECO:0000256" key="2">
    <source>
        <dbReference type="ARBA" id="ARBA00011233"/>
    </source>
</evidence>
<evidence type="ECO:0000256" key="10">
    <source>
        <dbReference type="ARBA" id="ARBA00023237"/>
    </source>
</evidence>
<dbReference type="SUPFAM" id="SSF56935">
    <property type="entry name" value="Porins"/>
    <property type="match status" value="1"/>
</dbReference>
<sequence length="338" mass="36332">MYKALSAGIALLCAASTAQAQNSVQVFGVIDTFAQHTNTGKGYQTAIDSSGLYGTRWGVKGREDLGGGNNVEFVLEQGFKSDTGAAADPTRVFSRQAWVGVGGAMGQIRVGRQNALMFLNENRLDAFVGASMASGLNNFSTYTVRTDRTVSYFSPALGPVRFQLYYGFGTTGGAKSANGSYSGALTYDRQRLHLSLVHQAVRNAQDTDTQKALYAGGHYEFEPATVYLGYHRARSPLAQIDKDVLTGSVRYHLTAALDLGVGYTHLRDHSSRDSGASQLGTILIYTLSKRTQLYSTLSYLRNRNIGNYTLNGAAVAGLPLAYAGADARGLQLGIVHFF</sequence>
<dbReference type="InterPro" id="IPR023614">
    <property type="entry name" value="Porin_dom_sf"/>
</dbReference>
<keyword evidence="9" id="KW-0472">Membrane</keyword>
<dbReference type="Proteomes" id="UP001205560">
    <property type="component" value="Unassembled WGS sequence"/>
</dbReference>
<evidence type="ECO:0000259" key="12">
    <source>
        <dbReference type="Pfam" id="PF13609"/>
    </source>
</evidence>
<protein>
    <submittedName>
        <fullName evidence="13">Porin</fullName>
    </submittedName>
</protein>
<comment type="subunit">
    <text evidence="2">Homotrimer.</text>
</comment>
<keyword evidence="8" id="KW-0626">Porin</keyword>
<comment type="subcellular location">
    <subcellularLocation>
        <location evidence="1">Cell outer membrane</location>
        <topology evidence="1">Multi-pass membrane protein</topology>
    </subcellularLocation>
</comment>
<evidence type="ECO:0000256" key="4">
    <source>
        <dbReference type="ARBA" id="ARBA00022452"/>
    </source>
</evidence>
<keyword evidence="10" id="KW-0998">Cell outer membrane</keyword>
<dbReference type="InterPro" id="IPR033900">
    <property type="entry name" value="Gram_neg_porin_domain"/>
</dbReference>
<dbReference type="InterPro" id="IPR050298">
    <property type="entry name" value="Gram-neg_bact_OMP"/>
</dbReference>
<dbReference type="PANTHER" id="PTHR34501:SF9">
    <property type="entry name" value="MAJOR OUTER MEMBRANE PROTEIN P.IA"/>
    <property type="match status" value="1"/>
</dbReference>
<reference evidence="13 14" key="1">
    <citation type="submission" date="2022-08" db="EMBL/GenBank/DDBJ databases">
        <title>Reclassification of Massilia species as members of the genera Telluria, Duganella, Pseudoduganella, Mokoshia gen. nov. and Zemynaea gen. nov. using orthogonal and non-orthogonal genome-based approaches.</title>
        <authorList>
            <person name="Bowman J.P."/>
        </authorList>
    </citation>
    <scope>NUCLEOTIDE SEQUENCE [LARGE SCALE GENOMIC DNA]</scope>
    <source>
        <strain evidence="13 14">LMG 28164</strain>
    </source>
</reference>
<evidence type="ECO:0000256" key="11">
    <source>
        <dbReference type="SAM" id="SignalP"/>
    </source>
</evidence>
<evidence type="ECO:0000256" key="5">
    <source>
        <dbReference type="ARBA" id="ARBA00022692"/>
    </source>
</evidence>
<dbReference type="Pfam" id="PF13609">
    <property type="entry name" value="Porin_4"/>
    <property type="match status" value="1"/>
</dbReference>
<evidence type="ECO:0000256" key="8">
    <source>
        <dbReference type="ARBA" id="ARBA00023114"/>
    </source>
</evidence>
<keyword evidence="14" id="KW-1185">Reference proteome</keyword>
<dbReference type="RefSeq" id="WP_258845909.1">
    <property type="nucleotide sequence ID" value="NZ_JANUGX010000014.1"/>
</dbReference>
<evidence type="ECO:0000313" key="14">
    <source>
        <dbReference type="Proteomes" id="UP001205560"/>
    </source>
</evidence>
<evidence type="ECO:0000256" key="9">
    <source>
        <dbReference type="ARBA" id="ARBA00023136"/>
    </source>
</evidence>
<feature type="domain" description="Porin" evidence="12">
    <location>
        <begin position="9"/>
        <end position="304"/>
    </location>
</feature>